<feature type="transmembrane region" description="Helical" evidence="5">
    <location>
        <begin position="56"/>
        <end position="78"/>
    </location>
</feature>
<feature type="transmembrane region" description="Helical" evidence="5">
    <location>
        <begin position="274"/>
        <end position="295"/>
    </location>
</feature>
<evidence type="ECO:0000256" key="5">
    <source>
        <dbReference type="SAM" id="Phobius"/>
    </source>
</evidence>
<feature type="transmembrane region" description="Helical" evidence="5">
    <location>
        <begin position="99"/>
        <end position="118"/>
    </location>
</feature>
<dbReference type="PANTHER" id="PTHR37955:SF1">
    <property type="entry name" value="DEP DOMAIN-CONTAINING PROTEIN"/>
    <property type="match status" value="1"/>
</dbReference>
<protein>
    <submittedName>
        <fullName evidence="6">C4-dicarboxylate ABC transporter</fullName>
    </submittedName>
</protein>
<keyword evidence="3 5" id="KW-1133">Transmembrane helix</keyword>
<dbReference type="Pfam" id="PF03595">
    <property type="entry name" value="SLAC1"/>
    <property type="match status" value="1"/>
</dbReference>
<dbReference type="InterPro" id="IPR052951">
    <property type="entry name" value="Tellurite_res_ion_channel"/>
</dbReference>
<dbReference type="InterPro" id="IPR038665">
    <property type="entry name" value="Voltage-dep_anion_channel_sf"/>
</dbReference>
<feature type="transmembrane region" description="Helical" evidence="5">
    <location>
        <begin position="183"/>
        <end position="208"/>
    </location>
</feature>
<feature type="transmembrane region" description="Helical" evidence="5">
    <location>
        <begin position="247"/>
        <end position="267"/>
    </location>
</feature>
<dbReference type="GO" id="GO:0005886">
    <property type="term" value="C:plasma membrane"/>
    <property type="evidence" value="ECO:0007669"/>
    <property type="project" value="TreeGrafter"/>
</dbReference>
<comment type="caution">
    <text evidence="6">The sequence shown here is derived from an EMBL/GenBank/DDBJ whole genome shotgun (WGS) entry which is preliminary data.</text>
</comment>
<dbReference type="PANTHER" id="PTHR37955">
    <property type="entry name" value="TELLURITE RESISTANCE PROTEIN TEHA"/>
    <property type="match status" value="1"/>
</dbReference>
<dbReference type="Gene3D" id="1.50.10.150">
    <property type="entry name" value="Voltage-dependent anion channel"/>
    <property type="match status" value="1"/>
</dbReference>
<feature type="transmembrane region" description="Helical" evidence="5">
    <location>
        <begin position="220"/>
        <end position="241"/>
    </location>
</feature>
<keyword evidence="2 5" id="KW-0812">Transmembrane</keyword>
<dbReference type="CDD" id="cd09323">
    <property type="entry name" value="TDT_SLAC1_like"/>
    <property type="match status" value="1"/>
</dbReference>
<organism evidence="6 7">
    <name type="scientific">Edwardsiella tarda</name>
    <dbReference type="NCBI Taxonomy" id="636"/>
    <lineage>
        <taxon>Bacteria</taxon>
        <taxon>Pseudomonadati</taxon>
        <taxon>Pseudomonadota</taxon>
        <taxon>Gammaproteobacteria</taxon>
        <taxon>Enterobacterales</taxon>
        <taxon>Hafniaceae</taxon>
        <taxon>Edwardsiella</taxon>
    </lineage>
</organism>
<name>A0A2A7U4U5_EDWTA</name>
<dbReference type="STRING" id="636.AAW15_11940"/>
<evidence type="ECO:0000256" key="1">
    <source>
        <dbReference type="ARBA" id="ARBA00004141"/>
    </source>
</evidence>
<dbReference type="InterPro" id="IPR004695">
    <property type="entry name" value="SLAC1/Mae1/Ssu1/TehA"/>
</dbReference>
<feature type="transmembrane region" description="Helical" evidence="5">
    <location>
        <begin position="25"/>
        <end position="44"/>
    </location>
</feature>
<sequence>MAKTEDSLRALGAPIAAMRRSTLDYLPIALFGSVMGMAGLAAAWQLAAQLYGFPRWPAQGIGLLALLIFVVLSVAYLIKAISGPAAVLAEFHHPIAGNLFATPLISLLLLPLILADYSLVLARILWVIGASGMVLFAWYSVTRWLSQRQQTAHATPAWIVPVVGLIDLPLAMPALHLQGYTQLMLFALAVGLFFALPLFTLIFARLLFEAPLPTALQPSLLILLAPFSVGFSAYVTTLGHMDRFADALYMLTLFMLCVLIPRVRALAHTCPFRLSWWSVGFPLASSVGCALRYAAHHPNPVSHAIALFLLAGVTLLLFWLLLATLHGSLRGRLRALAG</sequence>
<evidence type="ECO:0000313" key="7">
    <source>
        <dbReference type="Proteomes" id="UP000219788"/>
    </source>
</evidence>
<feature type="transmembrane region" description="Helical" evidence="5">
    <location>
        <begin position="157"/>
        <end position="177"/>
    </location>
</feature>
<proteinExistence type="predicted"/>
<comment type="subcellular location">
    <subcellularLocation>
        <location evidence="1">Membrane</location>
        <topology evidence="1">Multi-pass membrane protein</topology>
    </subcellularLocation>
</comment>
<dbReference type="EMBL" id="PDDV01000013">
    <property type="protein sequence ID" value="PEH73432.1"/>
    <property type="molecule type" value="Genomic_DNA"/>
</dbReference>
<reference evidence="7" key="1">
    <citation type="submission" date="2017-09" db="EMBL/GenBank/DDBJ databases">
        <title>FDA dAtabase for Regulatory Grade micrObial Sequences (FDA-ARGOS): Supporting development and validation of Infectious Disease Dx tests.</title>
        <authorList>
            <person name="Goldberg B."/>
            <person name="Campos J."/>
            <person name="Tallon L."/>
            <person name="Sadzewicz L."/>
            <person name="Ott S."/>
            <person name="Zhao X."/>
            <person name="Nagaraj S."/>
            <person name="Vavikolanu K."/>
            <person name="Aluvathingal J."/>
            <person name="Nadendla S."/>
            <person name="Geyer C."/>
            <person name="Sichtig H."/>
        </authorList>
    </citation>
    <scope>NUCLEOTIDE SEQUENCE [LARGE SCALE GENOMIC DNA]</scope>
    <source>
        <strain evidence="7">FDAARGOS_370</strain>
    </source>
</reference>
<evidence type="ECO:0000256" key="4">
    <source>
        <dbReference type="ARBA" id="ARBA00023136"/>
    </source>
</evidence>
<gene>
    <name evidence="6" type="ORF">CRM76_16595</name>
</gene>
<dbReference type="GO" id="GO:0046583">
    <property type="term" value="F:monoatomic cation efflux transmembrane transporter activity"/>
    <property type="evidence" value="ECO:0007669"/>
    <property type="project" value="TreeGrafter"/>
</dbReference>
<accession>A0A2A7U4U5</accession>
<feature type="transmembrane region" description="Helical" evidence="5">
    <location>
        <begin position="301"/>
        <end position="325"/>
    </location>
</feature>
<evidence type="ECO:0000313" key="6">
    <source>
        <dbReference type="EMBL" id="PEH73432.1"/>
    </source>
</evidence>
<keyword evidence="4 5" id="KW-0472">Membrane</keyword>
<dbReference type="AlphaFoldDB" id="A0A2A7U4U5"/>
<dbReference type="OrthoDB" id="309023at2"/>
<evidence type="ECO:0000256" key="3">
    <source>
        <dbReference type="ARBA" id="ARBA00022989"/>
    </source>
</evidence>
<evidence type="ECO:0000256" key="2">
    <source>
        <dbReference type="ARBA" id="ARBA00022692"/>
    </source>
</evidence>
<dbReference type="RefSeq" id="WP_047060307.1">
    <property type="nucleotide sequence ID" value="NZ_AP028090.1"/>
</dbReference>
<dbReference type="Proteomes" id="UP000219788">
    <property type="component" value="Unassembled WGS sequence"/>
</dbReference>
<feature type="transmembrane region" description="Helical" evidence="5">
    <location>
        <begin position="124"/>
        <end position="145"/>
    </location>
</feature>